<dbReference type="PANTHER" id="PTHR39160:SF4">
    <property type="entry name" value="RESUSCITATION-PROMOTING FACTOR RPFB"/>
    <property type="match status" value="1"/>
</dbReference>
<dbReference type="EMBL" id="JAYJLD010000008">
    <property type="protein sequence ID" value="MEB3101498.1"/>
    <property type="molecule type" value="Genomic_DNA"/>
</dbReference>
<evidence type="ECO:0000256" key="1">
    <source>
        <dbReference type="ARBA" id="ARBA00022729"/>
    </source>
</evidence>
<feature type="signal peptide" evidence="2">
    <location>
        <begin position="1"/>
        <end position="30"/>
    </location>
</feature>
<accession>A0ABU5ZG59</accession>
<dbReference type="SUPFAM" id="SSF50685">
    <property type="entry name" value="Barwin-like endoglucanases"/>
    <property type="match status" value="1"/>
</dbReference>
<comment type="caution">
    <text evidence="4">The sequence shown here is derived from an EMBL/GenBank/DDBJ whole genome shotgun (WGS) entry which is preliminary data.</text>
</comment>
<dbReference type="InterPro" id="IPR036779">
    <property type="entry name" value="LysM_dom_sf"/>
</dbReference>
<feature type="domain" description="LysM" evidence="3">
    <location>
        <begin position="31"/>
        <end position="75"/>
    </location>
</feature>
<proteinExistence type="predicted"/>
<dbReference type="SUPFAM" id="SSF54106">
    <property type="entry name" value="LysM domain"/>
    <property type="match status" value="1"/>
</dbReference>
<evidence type="ECO:0000313" key="4">
    <source>
        <dbReference type="EMBL" id="MEB3101498.1"/>
    </source>
</evidence>
<dbReference type="Pfam" id="PF06725">
    <property type="entry name" value="3D"/>
    <property type="match status" value="1"/>
</dbReference>
<dbReference type="InterPro" id="IPR059180">
    <property type="entry name" value="3D_YorM"/>
</dbReference>
<dbReference type="InterPro" id="IPR018392">
    <property type="entry name" value="LysM"/>
</dbReference>
<evidence type="ECO:0000313" key="5">
    <source>
        <dbReference type="Proteomes" id="UP001310386"/>
    </source>
</evidence>
<dbReference type="PROSITE" id="PS51782">
    <property type="entry name" value="LYSM"/>
    <property type="match status" value="1"/>
</dbReference>
<dbReference type="InterPro" id="IPR051933">
    <property type="entry name" value="Resuscitation_pf_RpfB"/>
</dbReference>
<dbReference type="PANTHER" id="PTHR39160">
    <property type="entry name" value="CELL WALL-BINDING PROTEIN YOCH"/>
    <property type="match status" value="1"/>
</dbReference>
<keyword evidence="5" id="KW-1185">Reference proteome</keyword>
<dbReference type="CDD" id="cd00118">
    <property type="entry name" value="LysM"/>
    <property type="match status" value="1"/>
</dbReference>
<dbReference type="Gene3D" id="2.40.40.10">
    <property type="entry name" value="RlpA-like domain"/>
    <property type="match status" value="1"/>
</dbReference>
<keyword evidence="1 2" id="KW-0732">Signal</keyword>
<dbReference type="RefSeq" id="WP_371753616.1">
    <property type="nucleotide sequence ID" value="NZ_JAYJLD010000008.1"/>
</dbReference>
<evidence type="ECO:0000259" key="3">
    <source>
        <dbReference type="PROSITE" id="PS51782"/>
    </source>
</evidence>
<dbReference type="SMART" id="SM00257">
    <property type="entry name" value="LysM"/>
    <property type="match status" value="1"/>
</dbReference>
<gene>
    <name evidence="4" type="ORF">VF724_07455</name>
</gene>
<dbReference type="Pfam" id="PF01476">
    <property type="entry name" value="LysM"/>
    <property type="match status" value="1"/>
</dbReference>
<evidence type="ECO:0000256" key="2">
    <source>
        <dbReference type="SAM" id="SignalP"/>
    </source>
</evidence>
<feature type="chain" id="PRO_5046826654" evidence="2">
    <location>
        <begin position="31"/>
        <end position="200"/>
    </location>
</feature>
<dbReference type="InterPro" id="IPR036908">
    <property type="entry name" value="RlpA-like_sf"/>
</dbReference>
<dbReference type="CDD" id="cd14667">
    <property type="entry name" value="3D_containing_proteins"/>
    <property type="match status" value="1"/>
</dbReference>
<dbReference type="InterPro" id="IPR010611">
    <property type="entry name" value="3D_dom"/>
</dbReference>
<reference evidence="4" key="1">
    <citation type="submission" date="2023-12" db="EMBL/GenBank/DDBJ databases">
        <title>Fervidustalea candida gen. nov., sp. nov., a novel member of the family Paenibacillaceae isolated from a geothermal area.</title>
        <authorList>
            <person name="Li W.-J."/>
            <person name="Jiao J.-Y."/>
            <person name="Chen Y."/>
        </authorList>
    </citation>
    <scope>NUCLEOTIDE SEQUENCE</scope>
    <source>
        <strain evidence="4">SYSU GA230002</strain>
    </source>
</reference>
<sequence>MNLNWKKIKVSALSLSLGLFLFGAAAPVHAASYQATDDDTFWKLSVRYNIPLRELMQANPQVDPYNIYKGLTLNIPGRNIPAGRQNPQGATAKLSNARTIYVTATAYSASPEENGPWGAVDYFGNPLKLGTIAVDPSVIPLGSKVYITGYDHDILPSGGMVAYAKDAGSAIKGNRIDIFIPGQTNARGFGIQNLTLTILK</sequence>
<dbReference type="Proteomes" id="UP001310386">
    <property type="component" value="Unassembled WGS sequence"/>
</dbReference>
<organism evidence="4 5">
    <name type="scientific">Ferviditalea candida</name>
    <dbReference type="NCBI Taxonomy" id="3108399"/>
    <lineage>
        <taxon>Bacteria</taxon>
        <taxon>Bacillati</taxon>
        <taxon>Bacillota</taxon>
        <taxon>Bacilli</taxon>
        <taxon>Bacillales</taxon>
        <taxon>Paenibacillaceae</taxon>
        <taxon>Ferviditalea</taxon>
    </lineage>
</organism>
<name>A0ABU5ZG59_9BACL</name>
<dbReference type="Gene3D" id="3.10.350.10">
    <property type="entry name" value="LysM domain"/>
    <property type="match status" value="1"/>
</dbReference>
<protein>
    <submittedName>
        <fullName evidence="4">3D domain-containing protein</fullName>
    </submittedName>
</protein>